<accession>A0A7Y9XAH6</accession>
<comment type="caution">
    <text evidence="1">The sequence shown here is derived from an EMBL/GenBank/DDBJ whole genome shotgun (WGS) entry which is preliminary data.</text>
</comment>
<protein>
    <submittedName>
        <fullName evidence="1">Uncharacterized protein</fullName>
    </submittedName>
</protein>
<organism evidence="1 2">
    <name type="scientific">Nocardiopsis sinuspersici</name>
    <dbReference type="NCBI Taxonomy" id="501010"/>
    <lineage>
        <taxon>Bacteria</taxon>
        <taxon>Bacillati</taxon>
        <taxon>Actinomycetota</taxon>
        <taxon>Actinomycetes</taxon>
        <taxon>Streptosporangiales</taxon>
        <taxon>Nocardiopsidaceae</taxon>
        <taxon>Nocardiopsis</taxon>
    </lineage>
</organism>
<evidence type="ECO:0000313" key="1">
    <source>
        <dbReference type="EMBL" id="NYH51402.1"/>
    </source>
</evidence>
<gene>
    <name evidence="1" type="ORF">HNR06_000991</name>
</gene>
<dbReference type="Proteomes" id="UP000584931">
    <property type="component" value="Unassembled WGS sequence"/>
</dbReference>
<proteinExistence type="predicted"/>
<evidence type="ECO:0000313" key="2">
    <source>
        <dbReference type="Proteomes" id="UP000584931"/>
    </source>
</evidence>
<dbReference type="AlphaFoldDB" id="A0A7Y9XAH6"/>
<name>A0A7Y9XAH6_9ACTN</name>
<reference evidence="1 2" key="1">
    <citation type="submission" date="2020-07" db="EMBL/GenBank/DDBJ databases">
        <title>Sequencing the genomes of 1000 actinobacteria strains.</title>
        <authorList>
            <person name="Klenk H.-P."/>
        </authorList>
    </citation>
    <scope>NUCLEOTIDE SEQUENCE [LARGE SCALE GENOMIC DNA]</scope>
    <source>
        <strain evidence="1 2">DSM 45278</strain>
    </source>
</reference>
<dbReference type="EMBL" id="JACCHL010000001">
    <property type="protein sequence ID" value="NYH51402.1"/>
    <property type="molecule type" value="Genomic_DNA"/>
</dbReference>
<sequence>MDPDKRGGWEPTTWTVDITTIRTLITTTGYSSTVLTFIPKQAI</sequence>